<comment type="caution">
    <text evidence="1">The sequence shown here is derived from an EMBL/GenBank/DDBJ whole genome shotgun (WGS) entry which is preliminary data.</text>
</comment>
<reference evidence="1" key="1">
    <citation type="submission" date="2021-06" db="EMBL/GenBank/DDBJ databases">
        <authorList>
            <person name="Kallberg Y."/>
            <person name="Tangrot J."/>
            <person name="Rosling A."/>
        </authorList>
    </citation>
    <scope>NUCLEOTIDE SEQUENCE</scope>
    <source>
        <strain evidence="1">IL203A</strain>
    </source>
</reference>
<gene>
    <name evidence="1" type="ORF">DHETER_LOCUS9236</name>
</gene>
<proteinExistence type="predicted"/>
<evidence type="ECO:0000313" key="1">
    <source>
        <dbReference type="EMBL" id="CAG8649756.1"/>
    </source>
</evidence>
<organism evidence="1 2">
    <name type="scientific">Dentiscutata heterogama</name>
    <dbReference type="NCBI Taxonomy" id="1316150"/>
    <lineage>
        <taxon>Eukaryota</taxon>
        <taxon>Fungi</taxon>
        <taxon>Fungi incertae sedis</taxon>
        <taxon>Mucoromycota</taxon>
        <taxon>Glomeromycotina</taxon>
        <taxon>Glomeromycetes</taxon>
        <taxon>Diversisporales</taxon>
        <taxon>Gigasporaceae</taxon>
        <taxon>Dentiscutata</taxon>
    </lineage>
</organism>
<accession>A0ACA9NJ10</accession>
<protein>
    <submittedName>
        <fullName evidence="1">6875_t:CDS:1</fullName>
    </submittedName>
</protein>
<evidence type="ECO:0000313" key="2">
    <source>
        <dbReference type="Proteomes" id="UP000789702"/>
    </source>
</evidence>
<feature type="non-terminal residue" evidence="1">
    <location>
        <position position="1"/>
    </location>
</feature>
<sequence>FTANKNYGSKSGMGLRLNSRKTWPPAASEWGIALKAVIMETILLEKKNTENDNSQAGVGTWSRVNDLDSLLTFGVKPDMDHCSDPNALEALDTLYMDYKPPYPINVIITPSSLEMYNRLFVFLLRMLRMGVVSRHIYRLLHDRYLIDDKDTVEDKNLAQKFRFEAQQFISALQGYTFDVAVSSTWSHFEKYLKKVKKELKFQLAREHSYGASPLDSHSDSLSTDITDDIEENNDDDNNECVRDLESLRAYHNHVLDRMLFQCLLVKEQEPITEILNRIQTLILEFAKHLQIRRSRTFDVHMRLEYWRKIKNLYDQFRSHVGTLIKTLIALEEKGGGRMSNIISTFRFLVK</sequence>
<name>A0ACA9NJ10_9GLOM</name>
<keyword evidence="2" id="KW-1185">Reference proteome</keyword>
<dbReference type="Proteomes" id="UP000789702">
    <property type="component" value="Unassembled WGS sequence"/>
</dbReference>
<dbReference type="EMBL" id="CAJVPU010015938">
    <property type="protein sequence ID" value="CAG8649756.1"/>
    <property type="molecule type" value="Genomic_DNA"/>
</dbReference>